<dbReference type="PANTHER" id="PTHR38342:SF1">
    <property type="entry name" value="SLR5037 PROTEIN"/>
    <property type="match status" value="1"/>
</dbReference>
<dbReference type="Gene3D" id="3.30.310.70">
    <property type="entry name" value="TT1751-like domain"/>
    <property type="match status" value="1"/>
</dbReference>
<protein>
    <submittedName>
        <fullName evidence="2">DUF302 domain-containing protein</fullName>
    </submittedName>
</protein>
<reference evidence="2 3" key="1">
    <citation type="journal article" date="2019" name="ACS Chem. Biol.">
        <title>Identification and Mobilization of a Cryptic Antibiotic Biosynthesis Gene Locus from a Human-Pathogenic Nocardia Isolate.</title>
        <authorList>
            <person name="Herisse M."/>
            <person name="Ishida K."/>
            <person name="Porter J.L."/>
            <person name="Howden B."/>
            <person name="Hertweck C."/>
            <person name="Stinear T.P."/>
            <person name="Pidot S.J."/>
        </authorList>
    </citation>
    <scope>NUCLEOTIDE SEQUENCE [LARGE SCALE GENOMIC DNA]</scope>
    <source>
        <strain evidence="2 3">AUSMDU00012717</strain>
    </source>
</reference>
<dbReference type="InterPro" id="IPR035923">
    <property type="entry name" value="TT1751-like_sf"/>
</dbReference>
<proteinExistence type="predicted"/>
<dbReference type="SUPFAM" id="SSF103247">
    <property type="entry name" value="TT1751-like"/>
    <property type="match status" value="1"/>
</dbReference>
<organism evidence="2 3">
    <name type="scientific">Nocardia arthritidis</name>
    <dbReference type="NCBI Taxonomy" id="228602"/>
    <lineage>
        <taxon>Bacteria</taxon>
        <taxon>Bacillati</taxon>
        <taxon>Actinomycetota</taxon>
        <taxon>Actinomycetes</taxon>
        <taxon>Mycobacteriales</taxon>
        <taxon>Nocardiaceae</taxon>
        <taxon>Nocardia</taxon>
    </lineage>
</organism>
<keyword evidence="3" id="KW-1185">Reference proteome</keyword>
<evidence type="ECO:0000313" key="2">
    <source>
        <dbReference type="EMBL" id="QIS10586.1"/>
    </source>
</evidence>
<dbReference type="InterPro" id="IPR005180">
    <property type="entry name" value="DUF302"/>
</dbReference>
<accession>A0A6G9YBZ9</accession>
<dbReference type="Proteomes" id="UP000503540">
    <property type="component" value="Chromosome"/>
</dbReference>
<name>A0A6G9YBZ9_9NOCA</name>
<dbReference type="AlphaFoldDB" id="A0A6G9YBZ9"/>
<dbReference type="CDD" id="cd14797">
    <property type="entry name" value="DUF302"/>
    <property type="match status" value="1"/>
</dbReference>
<dbReference type="Pfam" id="PF03625">
    <property type="entry name" value="DUF302"/>
    <property type="match status" value="1"/>
</dbReference>
<evidence type="ECO:0000313" key="3">
    <source>
        <dbReference type="Proteomes" id="UP000503540"/>
    </source>
</evidence>
<dbReference type="KEGG" id="nah:F5544_13485"/>
<dbReference type="EMBL" id="CP046172">
    <property type="protein sequence ID" value="QIS10586.1"/>
    <property type="molecule type" value="Genomic_DNA"/>
</dbReference>
<dbReference type="PANTHER" id="PTHR38342">
    <property type="entry name" value="SLR5037 PROTEIN"/>
    <property type="match status" value="1"/>
</dbReference>
<sequence length="174" mass="18879">MVRGVHPPPPNPRHRHTRLSVTYAPTFAVANRNERRSTMPESSSMSEPLSAILRTSFADAVDRTRKALAEQGFGILTEIDVRATMRAKLGAEMDDYLILGACNPPLAHRALQAEPRIGLLLPCNVVVRSTGTDTVTVEAVDPHMMAETVDVPEIGKVADEATARLRTAIATLTT</sequence>
<feature type="domain" description="DUF302" evidence="1">
    <location>
        <begin position="79"/>
        <end position="142"/>
    </location>
</feature>
<gene>
    <name evidence="2" type="ORF">F5544_13485</name>
</gene>
<evidence type="ECO:0000259" key="1">
    <source>
        <dbReference type="Pfam" id="PF03625"/>
    </source>
</evidence>